<organism evidence="1 2">
    <name type="scientific">Streptomyces shaanxiensis</name>
    <dbReference type="NCBI Taxonomy" id="653357"/>
    <lineage>
        <taxon>Bacteria</taxon>
        <taxon>Bacillati</taxon>
        <taxon>Actinomycetota</taxon>
        <taxon>Actinomycetes</taxon>
        <taxon>Kitasatosporales</taxon>
        <taxon>Streptomycetaceae</taxon>
        <taxon>Streptomyces</taxon>
    </lineage>
</organism>
<dbReference type="EMBL" id="BAAAZY010000007">
    <property type="protein sequence ID" value="GAA4051433.1"/>
    <property type="molecule type" value="Genomic_DNA"/>
</dbReference>
<dbReference type="RefSeq" id="WP_345011318.1">
    <property type="nucleotide sequence ID" value="NZ_BAAAZY010000007.1"/>
</dbReference>
<evidence type="ECO:0000313" key="2">
    <source>
        <dbReference type="Proteomes" id="UP001499984"/>
    </source>
</evidence>
<comment type="caution">
    <text evidence="1">The sequence shown here is derived from an EMBL/GenBank/DDBJ whole genome shotgun (WGS) entry which is preliminary data.</text>
</comment>
<gene>
    <name evidence="1" type="ORF">GCM10022233_22700</name>
</gene>
<proteinExistence type="predicted"/>
<protein>
    <submittedName>
        <fullName evidence="1">Uncharacterized protein</fullName>
    </submittedName>
</protein>
<dbReference type="Proteomes" id="UP001499984">
    <property type="component" value="Unassembled WGS sequence"/>
</dbReference>
<reference evidence="2" key="1">
    <citation type="journal article" date="2019" name="Int. J. Syst. Evol. Microbiol.">
        <title>The Global Catalogue of Microorganisms (GCM) 10K type strain sequencing project: providing services to taxonomists for standard genome sequencing and annotation.</title>
        <authorList>
            <consortium name="The Broad Institute Genomics Platform"/>
            <consortium name="The Broad Institute Genome Sequencing Center for Infectious Disease"/>
            <person name="Wu L."/>
            <person name="Ma J."/>
        </authorList>
    </citation>
    <scope>NUCLEOTIDE SEQUENCE [LARGE SCALE GENOMIC DNA]</scope>
    <source>
        <strain evidence="2">JCM 16925</strain>
    </source>
</reference>
<sequence>MRNDRRLRRLVVDERTTYLWSVRHKHRDGDVCREVLNLYRDGARTRIVFREGEPGSGRVVAEGYFFSGCVADGRGDLLNLREPGVVRALVDEAETRGLLSGGAELDGWELFPAVAEAVDLRRAAAATP</sequence>
<keyword evidence="2" id="KW-1185">Reference proteome</keyword>
<name>A0ABP7UUP2_9ACTN</name>
<evidence type="ECO:0000313" key="1">
    <source>
        <dbReference type="EMBL" id="GAA4051433.1"/>
    </source>
</evidence>
<accession>A0ABP7UUP2</accession>